<keyword evidence="2" id="KW-0812">Transmembrane</keyword>
<organism evidence="6">
    <name type="scientific">Hydrogenobacter sp</name>
    <dbReference type="NCBI Taxonomy" id="2152829"/>
    <lineage>
        <taxon>Bacteria</taxon>
        <taxon>Pseudomonadati</taxon>
        <taxon>Aquificota</taxon>
        <taxon>Aquificia</taxon>
        <taxon>Aquificales</taxon>
        <taxon>Aquificaceae</taxon>
        <taxon>Hydrogenobacter</taxon>
    </lineage>
</organism>
<evidence type="ECO:0000256" key="3">
    <source>
        <dbReference type="ARBA" id="ARBA00022989"/>
    </source>
</evidence>
<evidence type="ECO:0000256" key="1">
    <source>
        <dbReference type="ARBA" id="ARBA00004167"/>
    </source>
</evidence>
<evidence type="ECO:0000313" key="6">
    <source>
        <dbReference type="EMBL" id="HEW45475.1"/>
    </source>
</evidence>
<sequence length="1131" mass="126678">MRLVGYLILLLLAFYFLFLKPYLLAKRVYWEVEGLSFSFERGLTFKSLLLYLPSKELTLHLFVKNASLKPWHFYVKEFSLIEISKTVSEKPFDYDFTNLTKLANRVNLRVDNLYISTNSIPYGESLTLFIPQTEIRVGNVFSQGWTRAYWMHLQDVHSLEVYLEKAHVEGAKFIVDMAKVKSPLYSFDLKGFWKGNRGSFTAWGSIEPIEGENYAVGGIKLDLKGDVEYTRLKVDLSGKVKKLVVKNRREYENLDIEGEYLWRWRKESTFKGKLWKANTWLSFDYSLKDKTFEGSFGGLELDSRLLNIKRNISSVVGGSIKANFEKKYLNLQAHTPLLRVDQHILNNCTLKLDLDYSHTSKGSFDFLALQPFYLSLKGSISKGGVVGEVTLLDYPLQVEGLSSKLSYKGSLYVRDGKLSTEGDGRLLNLTYKDIDLGPASYHFRLDGYSYSINLKGDALFLHGGGSLEEKSFSGRLSFTDMNLSYRDILIKSLGGYVDIKADKNSANLIGGLSAFLSRDRLSSHVLVNFDITKKGEDIFGAFKGSLKEVRAFDFAYEKGEFLGQLQGENVSFSFNIDQKLRGSGQYSIKEGSYSLTGSIKDVLMGLSVDGGYNIKGADKELYASFVGEGKYREFSFPIKGGVNLKGDIIKASLEGFTTKDGIISIKTDGIELNGNRNSGIVEIKPIRLFVGQDLLSRLDFEKGTYKGNTFSITGRITGIVEGNIKAGYNKALSFISTGTIDLTKLFSLVKSRILADGEGKVSYSLSYQGGSLTLSAESDRLFFRSRYVALPLEGGLRVNLREKRLSGSISLRGNQKAHVLANFTDDGKLAKVDFELSNLPILFREQFMRASLLLSGKGSLISDYKNLSIGGKFYTSGFINLQKLTTKRQSQPEWYKRIKLDISVTSSEPLRINLPEGFIYADLLATLKGNLYEPEYRLNAYFKGGNLNYFGKNFYVRRGEAAFTNKESHLDLTVLTPTPDYSIIIDIKGNPQYPKALVRSEPPRDMREVLSTLVLGGKGSEGLIPVADALISQVPQLNQLMKGAQNITGLDVKLQVSPTVSPTGEVGINATISKDITEKISVEHKQSTLKNPKETYTGGEVKLTPNTSIGGRIYSDRSQEYRVRVRKKFDF</sequence>
<proteinExistence type="predicted"/>
<dbReference type="Pfam" id="PF04357">
    <property type="entry name" value="TamB"/>
    <property type="match status" value="1"/>
</dbReference>
<dbReference type="InterPro" id="IPR007452">
    <property type="entry name" value="TamB_C"/>
</dbReference>
<comment type="subcellular location">
    <subcellularLocation>
        <location evidence="1">Membrane</location>
        <topology evidence="1">Single-pass membrane protein</topology>
    </subcellularLocation>
</comment>
<dbReference type="EMBL" id="DSFP01000027">
    <property type="protein sequence ID" value="HEW45475.1"/>
    <property type="molecule type" value="Genomic_DNA"/>
</dbReference>
<keyword evidence="4" id="KW-0472">Membrane</keyword>
<dbReference type="GO" id="GO:0009306">
    <property type="term" value="P:protein secretion"/>
    <property type="evidence" value="ECO:0007669"/>
    <property type="project" value="InterPro"/>
</dbReference>
<dbReference type="AlphaFoldDB" id="A0A7C2VF40"/>
<protein>
    <recommendedName>
        <fullName evidence="5">Translocation and assembly module TamB C-terminal domain-containing protein</fullName>
    </recommendedName>
</protein>
<evidence type="ECO:0000256" key="4">
    <source>
        <dbReference type="ARBA" id="ARBA00023136"/>
    </source>
</evidence>
<name>A0A7C2VF40_9AQUI</name>
<keyword evidence="3" id="KW-1133">Transmembrane helix</keyword>
<evidence type="ECO:0000256" key="2">
    <source>
        <dbReference type="ARBA" id="ARBA00022692"/>
    </source>
</evidence>
<feature type="domain" description="Translocation and assembly module TamB C-terminal" evidence="5">
    <location>
        <begin position="944"/>
        <end position="1129"/>
    </location>
</feature>
<evidence type="ECO:0000259" key="5">
    <source>
        <dbReference type="Pfam" id="PF04357"/>
    </source>
</evidence>
<gene>
    <name evidence="6" type="ORF">ENO47_02215</name>
</gene>
<dbReference type="GO" id="GO:0005886">
    <property type="term" value="C:plasma membrane"/>
    <property type="evidence" value="ECO:0007669"/>
    <property type="project" value="InterPro"/>
</dbReference>
<accession>A0A7C2VF40</accession>
<comment type="caution">
    <text evidence="6">The sequence shown here is derived from an EMBL/GenBank/DDBJ whole genome shotgun (WGS) entry which is preliminary data.</text>
</comment>
<reference evidence="6" key="1">
    <citation type="journal article" date="2020" name="mSystems">
        <title>Genome- and Community-Level Interaction Insights into Carbon Utilization and Element Cycling Functions of Hydrothermarchaeota in Hydrothermal Sediment.</title>
        <authorList>
            <person name="Zhou Z."/>
            <person name="Liu Y."/>
            <person name="Xu W."/>
            <person name="Pan J."/>
            <person name="Luo Z.H."/>
            <person name="Li M."/>
        </authorList>
    </citation>
    <scope>NUCLEOTIDE SEQUENCE [LARGE SCALE GENOMIC DNA]</scope>
    <source>
        <strain evidence="6">SpSt-132</strain>
    </source>
</reference>